<protein>
    <submittedName>
        <fullName evidence="2">Uncharacterized protein</fullName>
    </submittedName>
</protein>
<accession>A0AAD7BMH1</accession>
<organism evidence="2 3">
    <name type="scientific">Mycena rosella</name>
    <name type="common">Pink bonnet</name>
    <name type="synonym">Agaricus rosellus</name>
    <dbReference type="NCBI Taxonomy" id="1033263"/>
    <lineage>
        <taxon>Eukaryota</taxon>
        <taxon>Fungi</taxon>
        <taxon>Dikarya</taxon>
        <taxon>Basidiomycota</taxon>
        <taxon>Agaricomycotina</taxon>
        <taxon>Agaricomycetes</taxon>
        <taxon>Agaricomycetidae</taxon>
        <taxon>Agaricales</taxon>
        <taxon>Marasmiineae</taxon>
        <taxon>Mycenaceae</taxon>
        <taxon>Mycena</taxon>
    </lineage>
</organism>
<feature type="region of interest" description="Disordered" evidence="1">
    <location>
        <begin position="317"/>
        <end position="345"/>
    </location>
</feature>
<gene>
    <name evidence="2" type="ORF">B0H17DRAFT_1340357</name>
</gene>
<evidence type="ECO:0000313" key="2">
    <source>
        <dbReference type="EMBL" id="KAJ7625189.1"/>
    </source>
</evidence>
<dbReference type="AlphaFoldDB" id="A0AAD7BMH1"/>
<evidence type="ECO:0000313" key="3">
    <source>
        <dbReference type="Proteomes" id="UP001221757"/>
    </source>
</evidence>
<comment type="caution">
    <text evidence="2">The sequence shown here is derived from an EMBL/GenBank/DDBJ whole genome shotgun (WGS) entry which is preliminary data.</text>
</comment>
<evidence type="ECO:0000256" key="1">
    <source>
        <dbReference type="SAM" id="MobiDB-lite"/>
    </source>
</evidence>
<proteinExistence type="predicted"/>
<reference evidence="2" key="1">
    <citation type="submission" date="2023-03" db="EMBL/GenBank/DDBJ databases">
        <title>Massive genome expansion in bonnet fungi (Mycena s.s.) driven by repeated elements and novel gene families across ecological guilds.</title>
        <authorList>
            <consortium name="Lawrence Berkeley National Laboratory"/>
            <person name="Harder C.B."/>
            <person name="Miyauchi S."/>
            <person name="Viragh M."/>
            <person name="Kuo A."/>
            <person name="Thoen E."/>
            <person name="Andreopoulos B."/>
            <person name="Lu D."/>
            <person name="Skrede I."/>
            <person name="Drula E."/>
            <person name="Henrissat B."/>
            <person name="Morin E."/>
            <person name="Kohler A."/>
            <person name="Barry K."/>
            <person name="LaButti K."/>
            <person name="Morin E."/>
            <person name="Salamov A."/>
            <person name="Lipzen A."/>
            <person name="Mereny Z."/>
            <person name="Hegedus B."/>
            <person name="Baldrian P."/>
            <person name="Stursova M."/>
            <person name="Weitz H."/>
            <person name="Taylor A."/>
            <person name="Grigoriev I.V."/>
            <person name="Nagy L.G."/>
            <person name="Martin F."/>
            <person name="Kauserud H."/>
        </authorList>
    </citation>
    <scope>NUCLEOTIDE SEQUENCE</scope>
    <source>
        <strain evidence="2">CBHHK067</strain>
    </source>
</reference>
<sequence>MLPLGPARLDVILAHPSILQFPSSRRAPSARCSATARFSTRRDPSALQAPVTPAFTDVAHSQCPRSRRHQRHLSAFDIERVILVERSWCGAWMNAFALSLGCTGRVPMNPCAPRCVYDSAVPHNTTHAAKLTLIFEVRAPSPPTPMYSPAFHGAGSIRQILSSDPRRPASTKGYLQMECCSRLRVHRALDASALTLRTISVGISVRGAASLASAQSTPPSIDAHPALAAPRWTPLVRSYLTSDGSSIRAPATEQQRNSARAQCPPVNSDALVQALRAPAPRFPMAAPRAQCGARIATNSGAQRRLLDVDLRIDVHPPLDLARPRGSNPTLPALPSTALRRPLLKR</sequence>
<name>A0AAD7BMH1_MYCRO</name>
<dbReference type="EMBL" id="JARKIE010000605">
    <property type="protein sequence ID" value="KAJ7625189.1"/>
    <property type="molecule type" value="Genomic_DNA"/>
</dbReference>
<keyword evidence="3" id="KW-1185">Reference proteome</keyword>
<dbReference type="Proteomes" id="UP001221757">
    <property type="component" value="Unassembled WGS sequence"/>
</dbReference>